<evidence type="ECO:0000256" key="1">
    <source>
        <dbReference type="ARBA" id="ARBA00004123"/>
    </source>
</evidence>
<evidence type="ECO:0000256" key="3">
    <source>
        <dbReference type="ARBA" id="ARBA00019615"/>
    </source>
</evidence>
<reference evidence="11 12" key="1">
    <citation type="journal article" date="2024" name="Commun. Biol.">
        <title>Comparative genomic analysis of thermophilic fungi reveals convergent evolutionary adaptations and gene losses.</title>
        <authorList>
            <person name="Steindorff A.S."/>
            <person name="Aguilar-Pontes M.V."/>
            <person name="Robinson A.J."/>
            <person name="Andreopoulos B."/>
            <person name="LaButti K."/>
            <person name="Kuo A."/>
            <person name="Mondo S."/>
            <person name="Riley R."/>
            <person name="Otillar R."/>
            <person name="Haridas S."/>
            <person name="Lipzen A."/>
            <person name="Grimwood J."/>
            <person name="Schmutz J."/>
            <person name="Clum A."/>
            <person name="Reid I.D."/>
            <person name="Moisan M.C."/>
            <person name="Butler G."/>
            <person name="Nguyen T.T.M."/>
            <person name="Dewar K."/>
            <person name="Conant G."/>
            <person name="Drula E."/>
            <person name="Henrissat B."/>
            <person name="Hansel C."/>
            <person name="Singer S."/>
            <person name="Hutchinson M.I."/>
            <person name="de Vries R.P."/>
            <person name="Natvig D.O."/>
            <person name="Powell A.J."/>
            <person name="Tsang A."/>
            <person name="Grigoriev I.V."/>
        </authorList>
    </citation>
    <scope>NUCLEOTIDE SEQUENCE [LARGE SCALE GENOMIC DNA]</scope>
    <source>
        <strain evidence="11 12">ATCC 24622</strain>
    </source>
</reference>
<comment type="subunit">
    <text evidence="9">Component of the Mediator complex.</text>
</comment>
<comment type="caution">
    <text evidence="11">The sequence shown here is derived from an EMBL/GenBank/DDBJ whole genome shotgun (WGS) entry which is preliminary data.</text>
</comment>
<feature type="region of interest" description="Disordered" evidence="10">
    <location>
        <begin position="1"/>
        <end position="54"/>
    </location>
</feature>
<keyword evidence="5 9" id="KW-0010">Activator</keyword>
<keyword evidence="4 9" id="KW-0805">Transcription regulation</keyword>
<evidence type="ECO:0000256" key="4">
    <source>
        <dbReference type="ARBA" id="ARBA00023015"/>
    </source>
</evidence>
<evidence type="ECO:0000256" key="8">
    <source>
        <dbReference type="ARBA" id="ARBA00032018"/>
    </source>
</evidence>
<evidence type="ECO:0000256" key="10">
    <source>
        <dbReference type="SAM" id="MobiDB-lite"/>
    </source>
</evidence>
<feature type="compositionally biased region" description="Polar residues" evidence="10">
    <location>
        <begin position="1"/>
        <end position="26"/>
    </location>
</feature>
<evidence type="ECO:0000256" key="9">
    <source>
        <dbReference type="RuleBase" id="RU364151"/>
    </source>
</evidence>
<sequence>MTSSMSSITTALPTPAHSVNGSSNPSEAVHDVIMSEESPHKRKRQLEDMGDREQKKVHIEERRLGIEDLHLDVGEKYLLCRTQHQPSRPNLSEDLFQMFGLTGLAGEVARVLPNGEKNAIRKTYKGHIKRLGVNGHFDSVKTDPDSPDGLLAMVRFPQEEWTIHHVKGKEIENGLSQETRAKMAKAVSMCKGIVPKSVWDSSVLGELSPGNFVKGEKQASLGRTPAPGTPTFTPTQTGVPHVKTQPSATQGASRPQRSIKKRSYGDSSFEGYGEGFPDDDLGAEAGYSTGEGESGQKRRKKNSAGGQPFPAVRQPSYGPGMVGA</sequence>
<proteinExistence type="inferred from homology"/>
<evidence type="ECO:0000256" key="7">
    <source>
        <dbReference type="ARBA" id="ARBA00023242"/>
    </source>
</evidence>
<evidence type="ECO:0000256" key="6">
    <source>
        <dbReference type="ARBA" id="ARBA00023163"/>
    </source>
</evidence>
<dbReference type="InterPro" id="IPR013942">
    <property type="entry name" value="Mediator_Med19_fun"/>
</dbReference>
<name>A0ABR3X4C6_9PEZI</name>
<feature type="compositionally biased region" description="Low complexity" evidence="10">
    <location>
        <begin position="222"/>
        <end position="240"/>
    </location>
</feature>
<evidence type="ECO:0000256" key="5">
    <source>
        <dbReference type="ARBA" id="ARBA00023159"/>
    </source>
</evidence>
<dbReference type="Pfam" id="PF08633">
    <property type="entry name" value="Rox3"/>
    <property type="match status" value="1"/>
</dbReference>
<dbReference type="Proteomes" id="UP001586593">
    <property type="component" value="Unassembled WGS sequence"/>
</dbReference>
<feature type="compositionally biased region" description="Polar residues" evidence="10">
    <location>
        <begin position="244"/>
        <end position="256"/>
    </location>
</feature>
<keyword evidence="7 9" id="KW-0539">Nucleus</keyword>
<feature type="compositionally biased region" description="Basic and acidic residues" evidence="10">
    <location>
        <begin position="45"/>
        <end position="54"/>
    </location>
</feature>
<organism evidence="11 12">
    <name type="scientific">Phialemonium thermophilum</name>
    <dbReference type="NCBI Taxonomy" id="223376"/>
    <lineage>
        <taxon>Eukaryota</taxon>
        <taxon>Fungi</taxon>
        <taxon>Dikarya</taxon>
        <taxon>Ascomycota</taxon>
        <taxon>Pezizomycotina</taxon>
        <taxon>Sordariomycetes</taxon>
        <taxon>Sordariomycetidae</taxon>
        <taxon>Cephalothecales</taxon>
        <taxon>Cephalothecaceae</taxon>
        <taxon>Phialemonium</taxon>
    </lineage>
</organism>
<accession>A0ABR3X4C6</accession>
<gene>
    <name evidence="9" type="primary">MED19</name>
    <name evidence="11" type="ORF">VTK73DRAFT_2433</name>
</gene>
<comment type="subcellular location">
    <subcellularLocation>
        <location evidence="1 9">Nucleus</location>
    </subcellularLocation>
</comment>
<protein>
    <recommendedName>
        <fullName evidence="3 9">Mediator of RNA polymerase II transcription subunit 19</fullName>
    </recommendedName>
    <alternativeName>
        <fullName evidence="8 9">Mediator complex subunit 19</fullName>
    </alternativeName>
</protein>
<comment type="similarity">
    <text evidence="2 9">Belongs to the Mediator complex subunit 19 family.</text>
</comment>
<comment type="function">
    <text evidence="9">Component of the Mediator complex, a coactivator involved in the regulated transcription of nearly all RNA polymerase II-dependent genes. Mediator functions as a bridge to convey information from gene-specific regulatory proteins to the basal RNA polymerase II transcription machinery. Mediator is recruited to promoters by direct interactions with regulatory proteins and serves as a scaffold for the assembly of a functional preinitiation complex with RNA polymerase II and the general transcription factors.</text>
</comment>
<evidence type="ECO:0000256" key="2">
    <source>
        <dbReference type="ARBA" id="ARBA00009259"/>
    </source>
</evidence>
<dbReference type="EMBL" id="JAZHXJ010000168">
    <property type="protein sequence ID" value="KAL1870804.1"/>
    <property type="molecule type" value="Genomic_DNA"/>
</dbReference>
<evidence type="ECO:0000313" key="11">
    <source>
        <dbReference type="EMBL" id="KAL1870804.1"/>
    </source>
</evidence>
<evidence type="ECO:0000313" key="12">
    <source>
        <dbReference type="Proteomes" id="UP001586593"/>
    </source>
</evidence>
<keyword evidence="6 9" id="KW-0804">Transcription</keyword>
<feature type="region of interest" description="Disordered" evidence="10">
    <location>
        <begin position="216"/>
        <end position="324"/>
    </location>
</feature>
<keyword evidence="12" id="KW-1185">Reference proteome</keyword>